<feature type="compositionally biased region" description="Low complexity" evidence="1">
    <location>
        <begin position="126"/>
        <end position="135"/>
    </location>
</feature>
<keyword evidence="3" id="KW-1185">Reference proteome</keyword>
<dbReference type="AlphaFoldDB" id="A0A2R3QD29"/>
<protein>
    <submittedName>
        <fullName evidence="2">Uncharacterized protein</fullName>
    </submittedName>
</protein>
<dbReference type="InterPro" id="IPR050026">
    <property type="entry name" value="PHA_gran_PhaM_N"/>
</dbReference>
<evidence type="ECO:0000313" key="2">
    <source>
        <dbReference type="EMBL" id="AVO49678.1"/>
    </source>
</evidence>
<sequence length="246" mass="24459">MSDTSPFGFGRFIPGFDFLQSLAKGAAGGVPGLPGWVAPTASVDELDKRIQELKAVQFWLEQNARALTATVQALEVQKMTLATLAGMNVAVGDMAAAFGAMGAGGAAAAPEPAPAPVAQPAPAPAPAAAAAAPAEGQEDGQGAPGGAVGMPDPLQWWGALTQQFQEIAARAVQDAATHQAAFDATRDMASGALKGASDMAAQWTQGGASGAAPAPAAKPRAGRAAPAGSPAKTTARQPAAKKRSQK</sequence>
<feature type="region of interest" description="Disordered" evidence="1">
    <location>
        <begin position="197"/>
        <end position="246"/>
    </location>
</feature>
<dbReference type="RefSeq" id="WP_106684107.1">
    <property type="nucleotide sequence ID" value="NZ_CP027667.1"/>
</dbReference>
<feature type="compositionally biased region" description="Pro residues" evidence="1">
    <location>
        <begin position="111"/>
        <end position="125"/>
    </location>
</feature>
<name>A0A2R3QD29_9BURK</name>
<reference evidence="2 3" key="1">
    <citation type="submission" date="2018-03" db="EMBL/GenBank/DDBJ databases">
        <title>Genome sequencing of Melaminivora sp.</title>
        <authorList>
            <person name="Kim S.-J."/>
            <person name="Heo J."/>
            <person name="Ahn J.-H."/>
            <person name="Kwon S.-W."/>
        </authorList>
    </citation>
    <scope>NUCLEOTIDE SEQUENCE [LARGE SCALE GENOMIC DNA]</scope>
    <source>
        <strain evidence="2 3">SC2-9</strain>
    </source>
</reference>
<dbReference type="NCBIfam" id="NF043076">
    <property type="entry name" value="PHA_gran_PhaM"/>
    <property type="match status" value="1"/>
</dbReference>
<evidence type="ECO:0000256" key="1">
    <source>
        <dbReference type="SAM" id="MobiDB-lite"/>
    </source>
</evidence>
<proteinExistence type="predicted"/>
<accession>A0A2R3QD29</accession>
<dbReference type="OrthoDB" id="8566581at2"/>
<dbReference type="Proteomes" id="UP000237925">
    <property type="component" value="Chromosome"/>
</dbReference>
<feature type="region of interest" description="Disordered" evidence="1">
    <location>
        <begin position="105"/>
        <end position="150"/>
    </location>
</feature>
<feature type="compositionally biased region" description="Low complexity" evidence="1">
    <location>
        <begin position="210"/>
        <end position="232"/>
    </location>
</feature>
<evidence type="ECO:0000313" key="3">
    <source>
        <dbReference type="Proteomes" id="UP000237925"/>
    </source>
</evidence>
<dbReference type="KEGG" id="mela:C6568_10740"/>
<organism evidence="2 3">
    <name type="scientific">Melaminivora suipulveris</name>
    <dbReference type="NCBI Taxonomy" id="2109913"/>
    <lineage>
        <taxon>Bacteria</taxon>
        <taxon>Pseudomonadati</taxon>
        <taxon>Pseudomonadota</taxon>
        <taxon>Betaproteobacteria</taxon>
        <taxon>Burkholderiales</taxon>
        <taxon>Comamonadaceae</taxon>
        <taxon>Melaminivora</taxon>
    </lineage>
</organism>
<dbReference type="EMBL" id="CP027667">
    <property type="protein sequence ID" value="AVO49678.1"/>
    <property type="molecule type" value="Genomic_DNA"/>
</dbReference>
<gene>
    <name evidence="2" type="ORF">C6568_10740</name>
</gene>